<protein>
    <submittedName>
        <fullName evidence="6">Transcriptional regulator, MarR family</fullName>
    </submittedName>
</protein>
<organism evidence="6 7">
    <name type="scientific">Variovorax paradoxus (strain EPS)</name>
    <dbReference type="NCBI Taxonomy" id="595537"/>
    <lineage>
        <taxon>Bacteria</taxon>
        <taxon>Pseudomonadati</taxon>
        <taxon>Pseudomonadota</taxon>
        <taxon>Betaproteobacteria</taxon>
        <taxon>Burkholderiales</taxon>
        <taxon>Comamonadaceae</taxon>
        <taxon>Variovorax</taxon>
    </lineage>
</organism>
<dbReference type="PRINTS" id="PR00598">
    <property type="entry name" value="HTHMARR"/>
</dbReference>
<evidence type="ECO:0000256" key="2">
    <source>
        <dbReference type="ARBA" id="ARBA00023125"/>
    </source>
</evidence>
<dbReference type="PANTHER" id="PTHR33164">
    <property type="entry name" value="TRANSCRIPTIONAL REGULATOR, MARR FAMILY"/>
    <property type="match status" value="1"/>
</dbReference>
<keyword evidence="2" id="KW-0238">DNA-binding</keyword>
<evidence type="ECO:0000256" key="3">
    <source>
        <dbReference type="ARBA" id="ARBA00023163"/>
    </source>
</evidence>
<keyword evidence="3" id="KW-0804">Transcription</keyword>
<proteinExistence type="predicted"/>
<accession>E6V159</accession>
<dbReference type="InterPro" id="IPR000835">
    <property type="entry name" value="HTH_MarR-typ"/>
</dbReference>
<feature type="domain" description="HTH marR-type" evidence="5">
    <location>
        <begin position="52"/>
        <end position="185"/>
    </location>
</feature>
<dbReference type="PROSITE" id="PS50995">
    <property type="entry name" value="HTH_MARR_2"/>
    <property type="match status" value="1"/>
</dbReference>
<feature type="region of interest" description="Disordered" evidence="4">
    <location>
        <begin position="194"/>
        <end position="216"/>
    </location>
</feature>
<dbReference type="SMART" id="SM00347">
    <property type="entry name" value="HTH_MARR"/>
    <property type="match status" value="1"/>
</dbReference>
<dbReference type="AlphaFoldDB" id="E6V159"/>
<dbReference type="InterPro" id="IPR036388">
    <property type="entry name" value="WH-like_DNA-bd_sf"/>
</dbReference>
<evidence type="ECO:0000313" key="6">
    <source>
        <dbReference type="EMBL" id="ADU39082.1"/>
    </source>
</evidence>
<reference evidence="7" key="1">
    <citation type="submission" date="2010-12" db="EMBL/GenBank/DDBJ databases">
        <title>Complete sequence of Variovorax paradoxus EPS.</title>
        <authorList>
            <consortium name="US DOE Joint Genome Institute"/>
            <person name="Lucas S."/>
            <person name="Copeland A."/>
            <person name="Lapidus A."/>
            <person name="Cheng J.-F."/>
            <person name="Goodwin L."/>
            <person name="Pitluck S."/>
            <person name="Teshima H."/>
            <person name="Detter J.C."/>
            <person name="Han C."/>
            <person name="Tapia R."/>
            <person name="Land M."/>
            <person name="Hauser L."/>
            <person name="Kyrpides N."/>
            <person name="Ivanova N."/>
            <person name="Ovchinnikova G."/>
            <person name="Orwin P."/>
            <person name="Han J.-I.G."/>
            <person name="Woyke T."/>
        </authorList>
    </citation>
    <scope>NUCLEOTIDE SEQUENCE [LARGE SCALE GENOMIC DNA]</scope>
    <source>
        <strain evidence="7">EPS</strain>
    </source>
</reference>
<evidence type="ECO:0000259" key="5">
    <source>
        <dbReference type="PROSITE" id="PS50995"/>
    </source>
</evidence>
<dbReference type="Pfam" id="PF12802">
    <property type="entry name" value="MarR_2"/>
    <property type="match status" value="1"/>
</dbReference>
<dbReference type="eggNOG" id="COG1846">
    <property type="taxonomic scope" value="Bacteria"/>
</dbReference>
<evidence type="ECO:0000256" key="1">
    <source>
        <dbReference type="ARBA" id="ARBA00023015"/>
    </source>
</evidence>
<dbReference type="KEGG" id="vpe:Varpa_4922"/>
<dbReference type="PANTHER" id="PTHR33164:SF64">
    <property type="entry name" value="TRANSCRIPTIONAL REGULATOR SLYA"/>
    <property type="match status" value="1"/>
</dbReference>
<dbReference type="GO" id="GO:0003700">
    <property type="term" value="F:DNA-binding transcription factor activity"/>
    <property type="evidence" value="ECO:0007669"/>
    <property type="project" value="InterPro"/>
</dbReference>
<sequence>MSRQGHAAQVGKPVRSGASYRALISVTWHLHSLIRMPAFSDAGGAPAPGSLGDLFLFRLPCAIRAVVGMATRIADEGFGITHREWELIAALRQIGEATPSAFAEHLQWDRVRTSRGLGSLSQKGLVERRRDAEDGRGVHVRLSPQGQQLFDDLFPRIARLDAELVAGIDDAQAGIFLQCLSRIELRAAELNAKGAVPESASRSAGGTRHRWPRYRA</sequence>
<dbReference type="Gene3D" id="1.10.10.10">
    <property type="entry name" value="Winged helix-like DNA-binding domain superfamily/Winged helix DNA-binding domain"/>
    <property type="match status" value="1"/>
</dbReference>
<keyword evidence="1" id="KW-0805">Transcription regulation</keyword>
<name>E6V159_VARPE</name>
<dbReference type="STRING" id="595537.Varpa_4922"/>
<dbReference type="HOGENOM" id="CLU_083287_8_0_4"/>
<dbReference type="RefSeq" id="WP_013543290.1">
    <property type="nucleotide sequence ID" value="NC_014931.1"/>
</dbReference>
<reference evidence="6 7" key="2">
    <citation type="journal article" date="2013" name="Genome Announc.">
        <title>Genome of the Root-Associated Plant Growth-Promoting Bacterium Variovorax paradoxus Strain EPS.</title>
        <authorList>
            <person name="Han J.I."/>
            <person name="Spain J.C."/>
            <person name="Leadbetter J.R."/>
            <person name="Ovchinnikova G."/>
            <person name="Goodwin L.A."/>
            <person name="Han C.S."/>
            <person name="Woyke T."/>
            <person name="Davenport K.W."/>
            <person name="Orwin P.M."/>
        </authorList>
    </citation>
    <scope>NUCLEOTIDE SEQUENCE [LARGE SCALE GENOMIC DNA]</scope>
    <source>
        <strain evidence="6 7">EPS</strain>
    </source>
</reference>
<dbReference type="EMBL" id="CP002417">
    <property type="protein sequence ID" value="ADU39082.1"/>
    <property type="molecule type" value="Genomic_DNA"/>
</dbReference>
<dbReference type="InterPro" id="IPR039422">
    <property type="entry name" value="MarR/SlyA-like"/>
</dbReference>
<evidence type="ECO:0000256" key="4">
    <source>
        <dbReference type="SAM" id="MobiDB-lite"/>
    </source>
</evidence>
<evidence type="ECO:0000313" key="7">
    <source>
        <dbReference type="Proteomes" id="UP000008917"/>
    </source>
</evidence>
<dbReference type="GO" id="GO:0003677">
    <property type="term" value="F:DNA binding"/>
    <property type="evidence" value="ECO:0007669"/>
    <property type="project" value="UniProtKB-KW"/>
</dbReference>
<gene>
    <name evidence="6" type="ordered locus">Varpa_4922</name>
</gene>
<dbReference type="InterPro" id="IPR036390">
    <property type="entry name" value="WH_DNA-bd_sf"/>
</dbReference>
<feature type="compositionally biased region" description="Basic residues" evidence="4">
    <location>
        <begin position="207"/>
        <end position="216"/>
    </location>
</feature>
<dbReference type="SUPFAM" id="SSF46785">
    <property type="entry name" value="Winged helix' DNA-binding domain"/>
    <property type="match status" value="1"/>
</dbReference>
<dbReference type="GO" id="GO:0006950">
    <property type="term" value="P:response to stress"/>
    <property type="evidence" value="ECO:0007669"/>
    <property type="project" value="TreeGrafter"/>
</dbReference>
<dbReference type="Proteomes" id="UP000008917">
    <property type="component" value="Chromosome"/>
</dbReference>